<evidence type="ECO:0000259" key="7">
    <source>
        <dbReference type="Pfam" id="PF01435"/>
    </source>
</evidence>
<accession>A0A450UQ00</accession>
<comment type="cofactor">
    <cofactor evidence="6">
        <name>Zn(2+)</name>
        <dbReference type="ChEBI" id="CHEBI:29105"/>
    </cofactor>
    <text evidence="6">Binds 1 zinc ion per subunit.</text>
</comment>
<evidence type="ECO:0000256" key="2">
    <source>
        <dbReference type="ARBA" id="ARBA00022723"/>
    </source>
</evidence>
<keyword evidence="2" id="KW-0479">Metal-binding</keyword>
<keyword evidence="3 6" id="KW-0378">Hydrolase</keyword>
<dbReference type="AlphaFoldDB" id="A0A450UQ00"/>
<gene>
    <name evidence="8" type="ORF">BECKLFY1418A_GA0070994_104217</name>
</gene>
<dbReference type="EMBL" id="CAADFH010000042">
    <property type="protein sequence ID" value="VFJ94628.1"/>
    <property type="molecule type" value="Genomic_DNA"/>
</dbReference>
<reference evidence="8" key="1">
    <citation type="submission" date="2019-02" db="EMBL/GenBank/DDBJ databases">
        <authorList>
            <person name="Gruber-Vodicka R. H."/>
            <person name="Seah K. B. B."/>
        </authorList>
    </citation>
    <scope>NUCLEOTIDE SEQUENCE</scope>
    <source>
        <strain evidence="8">BECK_M6</strain>
    </source>
</reference>
<evidence type="ECO:0000256" key="5">
    <source>
        <dbReference type="ARBA" id="ARBA00023049"/>
    </source>
</evidence>
<evidence type="ECO:0000313" key="8">
    <source>
        <dbReference type="EMBL" id="VFJ94628.1"/>
    </source>
</evidence>
<dbReference type="Gene3D" id="3.30.2010.10">
    <property type="entry name" value="Metalloproteases ('zincins'), catalytic domain"/>
    <property type="match status" value="1"/>
</dbReference>
<protein>
    <submittedName>
        <fullName evidence="8">Peptidase family M48</fullName>
    </submittedName>
</protein>
<keyword evidence="1 6" id="KW-0645">Protease</keyword>
<dbReference type="GO" id="GO:0046872">
    <property type="term" value="F:metal ion binding"/>
    <property type="evidence" value="ECO:0007669"/>
    <property type="project" value="UniProtKB-KW"/>
</dbReference>
<keyword evidence="5 6" id="KW-0482">Metalloprotease</keyword>
<proteinExistence type="inferred from homology"/>
<dbReference type="Pfam" id="PF01435">
    <property type="entry name" value="Peptidase_M48"/>
    <property type="match status" value="1"/>
</dbReference>
<keyword evidence="4 6" id="KW-0862">Zinc</keyword>
<sequence length="161" mass="17796">MLGANAFAFPGGPIVVTGDLVEILDDDELLAVIAHEYGHIEDRHSLKQIIDLIGVSILAYVLFGADDSIVEEITAVAIDIWAFKNSRGFEKEADLEAMEILRANHMKPASFVEAIEKLIKHGCKETDGNSSRKCLSDARTDWFPTHPDGAERVKYLSEQID</sequence>
<evidence type="ECO:0000256" key="4">
    <source>
        <dbReference type="ARBA" id="ARBA00022833"/>
    </source>
</evidence>
<evidence type="ECO:0000256" key="6">
    <source>
        <dbReference type="RuleBase" id="RU003983"/>
    </source>
</evidence>
<dbReference type="PANTHER" id="PTHR22726">
    <property type="entry name" value="METALLOENDOPEPTIDASE OMA1"/>
    <property type="match status" value="1"/>
</dbReference>
<dbReference type="CDD" id="cd07332">
    <property type="entry name" value="M48C_Oma1_like"/>
    <property type="match status" value="1"/>
</dbReference>
<dbReference type="GO" id="GO:0051603">
    <property type="term" value="P:proteolysis involved in protein catabolic process"/>
    <property type="evidence" value="ECO:0007669"/>
    <property type="project" value="TreeGrafter"/>
</dbReference>
<dbReference type="PANTHER" id="PTHR22726:SF1">
    <property type="entry name" value="METALLOENDOPEPTIDASE OMA1, MITOCHONDRIAL"/>
    <property type="match status" value="1"/>
</dbReference>
<evidence type="ECO:0000256" key="3">
    <source>
        <dbReference type="ARBA" id="ARBA00022801"/>
    </source>
</evidence>
<dbReference type="InterPro" id="IPR051156">
    <property type="entry name" value="Mito/Outer_Membr_Metalloprot"/>
</dbReference>
<dbReference type="GO" id="GO:0016020">
    <property type="term" value="C:membrane"/>
    <property type="evidence" value="ECO:0007669"/>
    <property type="project" value="TreeGrafter"/>
</dbReference>
<organism evidence="8">
    <name type="scientific">Candidatus Kentrum sp. LFY</name>
    <dbReference type="NCBI Taxonomy" id="2126342"/>
    <lineage>
        <taxon>Bacteria</taxon>
        <taxon>Pseudomonadati</taxon>
        <taxon>Pseudomonadota</taxon>
        <taxon>Gammaproteobacteria</taxon>
        <taxon>Candidatus Kentrum</taxon>
    </lineage>
</organism>
<evidence type="ECO:0000256" key="1">
    <source>
        <dbReference type="ARBA" id="ARBA00022670"/>
    </source>
</evidence>
<comment type="similarity">
    <text evidence="6">Belongs to the peptidase M48 family.</text>
</comment>
<dbReference type="GO" id="GO:0004222">
    <property type="term" value="F:metalloendopeptidase activity"/>
    <property type="evidence" value="ECO:0007669"/>
    <property type="project" value="InterPro"/>
</dbReference>
<name>A0A450UQ00_9GAMM</name>
<dbReference type="InterPro" id="IPR001915">
    <property type="entry name" value="Peptidase_M48"/>
</dbReference>
<feature type="domain" description="Peptidase M48" evidence="7">
    <location>
        <begin position="4"/>
        <end position="158"/>
    </location>
</feature>